<dbReference type="SUPFAM" id="SSF49464">
    <property type="entry name" value="Carboxypeptidase regulatory domain-like"/>
    <property type="match status" value="1"/>
</dbReference>
<evidence type="ECO:0008006" key="3">
    <source>
        <dbReference type="Google" id="ProtNLM"/>
    </source>
</evidence>
<organism evidence="1 2">
    <name type="scientific">Arenibacter nanhaiticus</name>
    <dbReference type="NCBI Taxonomy" id="558155"/>
    <lineage>
        <taxon>Bacteria</taxon>
        <taxon>Pseudomonadati</taxon>
        <taxon>Bacteroidota</taxon>
        <taxon>Flavobacteriia</taxon>
        <taxon>Flavobacteriales</taxon>
        <taxon>Flavobacteriaceae</taxon>
        <taxon>Arenibacter</taxon>
    </lineage>
</organism>
<evidence type="ECO:0000313" key="1">
    <source>
        <dbReference type="EMBL" id="SHJ92396.1"/>
    </source>
</evidence>
<proteinExistence type="predicted"/>
<dbReference type="STRING" id="558155.SAMN04487911_1594"/>
<gene>
    <name evidence="1" type="ORF">SAMN04487911_1594</name>
</gene>
<sequence length="908" mass="104019">MDYRYLLLIVFGIICQSGFGQIMVRNINGEASGNVIPGQRYTLIFELKNQRKQIQYIQKTKLLAPADWQIVTDSYTGELKPMERKRVFTTYVVPKNAEASDVVLVFLVIGLNGEVIGETSFSGKVQELHELMVRKIAAPDLVKAGEIIEASFEVVNQGNVTEDINLVTSSEINGPLNVNLKPGEAVTVVLNEKTNKKQRVLESKNILLKAYITNEDKEYRAYSNTSIYPLRMQENDSYFRYPIETSLFWNSMNTNTVKASAFMVEANGTGYLDVEQDHYLDFIIRTPNHGRRNRFGMYDRYTAEYQYKNDFNLLIGDFNYSPNRLGFQNRYGFGVKMDYKKNSFNGIVFYSRPRLNTYNTAPIMGYKGIFNVSEQFNIALSFSHSKGQEYDLGNTTKSLGYKNGQIIGVEVQYSKGKSFIKQISSMSLSRKNTSFAQEFRLRHTFEKLAYNGNFLISGKNFLGRFRNSLQFGNGLNYYLGQLRLFASQNFSKVNKDYDPIYEIPEPYFETYRLGAGHNLGSRHMFNLGYSKSIREDKQDRIATRYHYKEHGFFYSYGYRQDRWNVNFSGRISKTKNLRSFFSKYRNTYGHSISGNFRVSGILNFNANIDHNYTNRYSNNGGLSNYYHYGLGLDLSIVPNFQFTGRYNSGFSPEENFLNRDYVNLNLTTTIHKRHHVSARVNLFEDTVMDWGGEWYSFVKYSYTFGVPLKKVRWQGNLQGKIRSNDLDIPVEDVKIISSGKSVVTNTDGSFSIKNLNEGSHFIMVDVAGLPLGVVPVQKMPVQVRISADSNEFLDIQLVRSGTLAGRLVPKGNFSKNYDLSGYLKLEKIDDATILYTESNADGKFTVKGMVPGEYAVTLMRLKKDEGLIVENIHSQIKIEANEIISLQMPITEKKKAIKFKESNFKIKL</sequence>
<dbReference type="EMBL" id="FQYX01000059">
    <property type="protein sequence ID" value="SHJ92396.1"/>
    <property type="molecule type" value="Genomic_DNA"/>
</dbReference>
<dbReference type="InterPro" id="IPR008969">
    <property type="entry name" value="CarboxyPept-like_regulatory"/>
</dbReference>
<protein>
    <recommendedName>
        <fullName evidence="3">Carboxypeptidase regulatory-like domain-containing protein</fullName>
    </recommendedName>
</protein>
<reference evidence="1 2" key="1">
    <citation type="submission" date="2016-11" db="EMBL/GenBank/DDBJ databases">
        <authorList>
            <person name="Jaros S."/>
            <person name="Januszkiewicz K."/>
            <person name="Wedrychowicz H."/>
        </authorList>
    </citation>
    <scope>NUCLEOTIDE SEQUENCE [LARGE SCALE GENOMIC DNA]</scope>
    <source>
        <strain evidence="1 2">CGMCC 1.8863</strain>
    </source>
</reference>
<dbReference type="Proteomes" id="UP000184231">
    <property type="component" value="Unassembled WGS sequence"/>
</dbReference>
<keyword evidence="2" id="KW-1185">Reference proteome</keyword>
<evidence type="ECO:0000313" key="2">
    <source>
        <dbReference type="Proteomes" id="UP000184231"/>
    </source>
</evidence>
<dbReference type="AlphaFoldDB" id="A0A1M6NA02"/>
<accession>A0A1M6NA02</accession>
<name>A0A1M6NA02_9FLAO</name>